<evidence type="ECO:0000256" key="10">
    <source>
        <dbReference type="ARBA" id="ARBA00023002"/>
    </source>
</evidence>
<feature type="binding site" evidence="16">
    <location>
        <position position="166"/>
    </location>
    <ligand>
        <name>NADP(+)</name>
        <dbReference type="ChEBI" id="CHEBI:58349"/>
    </ligand>
</feature>
<dbReference type="RefSeq" id="WP_062006362.1">
    <property type="nucleotide sequence ID" value="NZ_CP012677.1"/>
</dbReference>
<comment type="pathway">
    <text evidence="2 14">Cofactor biosynthesis; riboflavin biosynthesis; 5-amino-6-(D-ribitylamino)uracil from GTP: step 2/4.</text>
</comment>
<keyword evidence="10 14" id="KW-0560">Oxidoreductase</keyword>
<feature type="domain" description="CMP/dCMP-type deaminase" evidence="18">
    <location>
        <begin position="12"/>
        <end position="135"/>
    </location>
</feature>
<evidence type="ECO:0000256" key="17">
    <source>
        <dbReference type="PIRSR" id="PIRSR006769-3"/>
    </source>
</evidence>
<dbReference type="InterPro" id="IPR016192">
    <property type="entry name" value="APOBEC/CMP_deaminase_Zn-bd"/>
</dbReference>
<dbReference type="UniPathway" id="UPA00275">
    <property type="reaction ID" value="UER00401"/>
</dbReference>
<feature type="binding site" evidence="17">
    <location>
        <position position="97"/>
    </location>
    <ligand>
        <name>Zn(2+)</name>
        <dbReference type="ChEBI" id="CHEBI:29105"/>
        <note>catalytic</note>
    </ligand>
</feature>
<dbReference type="EC" id="3.5.4.26" evidence="14"/>
<dbReference type="Pfam" id="PF00383">
    <property type="entry name" value="dCMP_cyt_deam_1"/>
    <property type="match status" value="1"/>
</dbReference>
<evidence type="ECO:0000256" key="7">
    <source>
        <dbReference type="ARBA" id="ARBA00022723"/>
    </source>
</evidence>
<feature type="binding site" evidence="16">
    <location>
        <position position="288"/>
    </location>
    <ligand>
        <name>substrate</name>
    </ligand>
</feature>
<dbReference type="CDD" id="cd01284">
    <property type="entry name" value="Riboflavin_deaminase-reductase"/>
    <property type="match status" value="1"/>
</dbReference>
<dbReference type="NCBIfam" id="TIGR00326">
    <property type="entry name" value="eubact_ribD"/>
    <property type="match status" value="1"/>
</dbReference>
<comment type="pathway">
    <text evidence="3 14">Cofactor biosynthesis; riboflavin biosynthesis; 5-amino-6-(D-ribitylamino)uracil from GTP: step 3/4.</text>
</comment>
<comment type="function">
    <text evidence="1 14">Converts 2,5-diamino-6-(ribosylamino)-4(3h)-pyrimidinone 5'-phosphate into 5-amino-6-(ribosylamino)-2,4(1h,3h)-pyrimidinedione 5'-phosphate.</text>
</comment>
<comment type="similarity">
    <text evidence="5 14">In the C-terminal section; belongs to the HTP reductase family.</text>
</comment>
<dbReference type="GO" id="GO:0009231">
    <property type="term" value="P:riboflavin biosynthetic process"/>
    <property type="evidence" value="ECO:0007669"/>
    <property type="project" value="UniProtKB-UniPathway"/>
</dbReference>
<reference evidence="20" key="1">
    <citation type="submission" date="2015-09" db="EMBL/GenBank/DDBJ databases">
        <title>Complete genome of Arthrobacter alpinus strain R3.8.</title>
        <authorList>
            <person name="See-Too W.S."/>
            <person name="Chan K.G."/>
        </authorList>
    </citation>
    <scope>NUCLEOTIDE SEQUENCE [LARGE SCALE GENOMIC DNA]</scope>
    <source>
        <strain evidence="20">R3.8</strain>
    </source>
</reference>
<gene>
    <name evidence="19" type="ORF">AOC05_05500</name>
</gene>
<feature type="binding site" evidence="16">
    <location>
        <position position="182"/>
    </location>
    <ligand>
        <name>NADP(+)</name>
        <dbReference type="ChEBI" id="CHEBI:58349"/>
    </ligand>
</feature>
<dbReference type="PROSITE" id="PS00903">
    <property type="entry name" value="CYT_DCMP_DEAMINASES_1"/>
    <property type="match status" value="1"/>
</dbReference>
<keyword evidence="9 14" id="KW-0521">NADP</keyword>
<evidence type="ECO:0000256" key="16">
    <source>
        <dbReference type="PIRSR" id="PIRSR006769-2"/>
    </source>
</evidence>
<dbReference type="InterPro" id="IPR024072">
    <property type="entry name" value="DHFR-like_dom_sf"/>
</dbReference>
<keyword evidence="14" id="KW-0378">Hydrolase</keyword>
<evidence type="ECO:0000256" key="1">
    <source>
        <dbReference type="ARBA" id="ARBA00002151"/>
    </source>
</evidence>
<dbReference type="GO" id="GO:0008703">
    <property type="term" value="F:5-amino-6-(5-phosphoribosylamino)uracil reductase activity"/>
    <property type="evidence" value="ECO:0007669"/>
    <property type="project" value="UniProtKB-EC"/>
</dbReference>
<dbReference type="EC" id="1.1.1.193" evidence="14"/>
<organism evidence="19 20">
    <name type="scientific">Arthrobacter alpinus</name>
    <dbReference type="NCBI Taxonomy" id="656366"/>
    <lineage>
        <taxon>Bacteria</taxon>
        <taxon>Bacillati</taxon>
        <taxon>Actinomycetota</taxon>
        <taxon>Actinomycetes</taxon>
        <taxon>Micrococcales</taxon>
        <taxon>Micrococcaceae</taxon>
        <taxon>Arthrobacter</taxon>
    </lineage>
</organism>
<dbReference type="PANTHER" id="PTHR38011">
    <property type="entry name" value="DIHYDROFOLATE REDUCTASE FAMILY PROTEIN (AFU_ORTHOLOGUE AFUA_8G06820)"/>
    <property type="match status" value="1"/>
</dbReference>
<dbReference type="SUPFAM" id="SSF53597">
    <property type="entry name" value="Dihydrofolate reductase-like"/>
    <property type="match status" value="1"/>
</dbReference>
<feature type="binding site" evidence="16">
    <location>
        <position position="219"/>
    </location>
    <ligand>
        <name>substrate</name>
    </ligand>
</feature>
<feature type="binding site" evidence="17">
    <location>
        <position position="60"/>
    </location>
    <ligand>
        <name>Zn(2+)</name>
        <dbReference type="ChEBI" id="CHEBI:29105"/>
        <note>catalytic</note>
    </ligand>
</feature>
<dbReference type="Gene3D" id="3.40.140.10">
    <property type="entry name" value="Cytidine Deaminase, domain 2"/>
    <property type="match status" value="1"/>
</dbReference>
<dbReference type="EMBL" id="CP012677">
    <property type="protein sequence ID" value="ALE91914.1"/>
    <property type="molecule type" value="Genomic_DNA"/>
</dbReference>
<sequence>MSFQDADEHFSDAEVVGMETAISAARQGVRGANPLVGAVIIDADGTVLAIGHHLGAGTPHAEADAIASLRGTRRDLSAATIIVTLEPCNHRGRMGPCTQAILDAGIGNVVFAVADPHVPAAGGAQRLRREGINVRSGLLAQEARELNKQWFVAVAQGRPFVTARLAQTVDGRIAAEDGTSQWITSVQSRRDSHTLRARVDAIVVGTGTVLADNPRLTARDDAGMETAKQPLRVVMGMRVTAADAAVRGAAGSDASAEANGGFVQLHTHDPAVVLAELQARGIGHLMIEGGSRINAAFLAAGLVDELIVYLAPTLLGSGIPALKNLGITTLADAQQWEWDTTTAAGPVERMGQDLKLTLMPATTPAPTNLEG</sequence>
<evidence type="ECO:0000256" key="4">
    <source>
        <dbReference type="ARBA" id="ARBA00005259"/>
    </source>
</evidence>
<dbReference type="KEGG" id="aaq:AOC05_05500"/>
<evidence type="ECO:0000256" key="6">
    <source>
        <dbReference type="ARBA" id="ARBA00022619"/>
    </source>
</evidence>
<evidence type="ECO:0000313" key="19">
    <source>
        <dbReference type="EMBL" id="ALE91914.1"/>
    </source>
</evidence>
<evidence type="ECO:0000256" key="8">
    <source>
        <dbReference type="ARBA" id="ARBA00022833"/>
    </source>
</evidence>
<proteinExistence type="inferred from homology"/>
<evidence type="ECO:0000256" key="5">
    <source>
        <dbReference type="ARBA" id="ARBA00007417"/>
    </source>
</evidence>
<feature type="binding site" evidence="16">
    <location>
        <position position="180"/>
    </location>
    <ligand>
        <name>substrate</name>
    </ligand>
</feature>
<dbReference type="PANTHER" id="PTHR38011:SF7">
    <property type="entry name" value="2,5-DIAMINO-6-RIBOSYLAMINO-4(3H)-PYRIMIDINONE 5'-PHOSPHATE REDUCTASE"/>
    <property type="match status" value="1"/>
</dbReference>
<dbReference type="OrthoDB" id="9800865at2"/>
<evidence type="ECO:0000256" key="13">
    <source>
        <dbReference type="ARBA" id="ARBA00049886"/>
    </source>
</evidence>
<dbReference type="SUPFAM" id="SSF53927">
    <property type="entry name" value="Cytidine deaminase-like"/>
    <property type="match status" value="1"/>
</dbReference>
<dbReference type="GO" id="GO:0008835">
    <property type="term" value="F:diaminohydroxyphosphoribosylaminopyrimidine deaminase activity"/>
    <property type="evidence" value="ECO:0007669"/>
    <property type="project" value="UniProtKB-EC"/>
</dbReference>
<evidence type="ECO:0000259" key="18">
    <source>
        <dbReference type="PROSITE" id="PS51747"/>
    </source>
</evidence>
<feature type="binding site" evidence="17">
    <location>
        <position position="88"/>
    </location>
    <ligand>
        <name>Zn(2+)</name>
        <dbReference type="ChEBI" id="CHEBI:29105"/>
        <note>catalytic</note>
    </ligand>
</feature>
<evidence type="ECO:0000256" key="12">
    <source>
        <dbReference type="ARBA" id="ARBA00049861"/>
    </source>
</evidence>
<dbReference type="InterPro" id="IPR002734">
    <property type="entry name" value="RibDG_C"/>
</dbReference>
<comment type="cofactor">
    <cofactor evidence="14 17">
        <name>Zn(2+)</name>
        <dbReference type="ChEBI" id="CHEBI:29105"/>
    </cofactor>
    <text evidence="14 17">Binds 1 zinc ion.</text>
</comment>
<dbReference type="PROSITE" id="PS51747">
    <property type="entry name" value="CYT_DCMP_DEAMINASES_2"/>
    <property type="match status" value="1"/>
</dbReference>
<name>A0A0M4QXM4_9MICC</name>
<dbReference type="PIRSF" id="PIRSF006769">
    <property type="entry name" value="RibD"/>
    <property type="match status" value="1"/>
</dbReference>
<keyword evidence="6 14" id="KW-0686">Riboflavin biosynthesis</keyword>
<comment type="catalytic activity">
    <reaction evidence="13 14">
        <text>2,5-diamino-6-hydroxy-4-(5-phosphoribosylamino)-pyrimidine + H2O + H(+) = 5-amino-6-(5-phospho-D-ribosylamino)uracil + NH4(+)</text>
        <dbReference type="Rhea" id="RHEA:21868"/>
        <dbReference type="ChEBI" id="CHEBI:15377"/>
        <dbReference type="ChEBI" id="CHEBI:15378"/>
        <dbReference type="ChEBI" id="CHEBI:28938"/>
        <dbReference type="ChEBI" id="CHEBI:58453"/>
        <dbReference type="ChEBI" id="CHEBI:58614"/>
        <dbReference type="EC" id="3.5.4.26"/>
    </reaction>
</comment>
<evidence type="ECO:0000256" key="9">
    <source>
        <dbReference type="ARBA" id="ARBA00022857"/>
    </source>
</evidence>
<keyword evidence="11" id="KW-0511">Multifunctional enzyme</keyword>
<dbReference type="Proteomes" id="UP000062833">
    <property type="component" value="Chromosome"/>
</dbReference>
<keyword evidence="7 14" id="KW-0479">Metal-binding</keyword>
<feature type="binding site" evidence="16">
    <location>
        <begin position="290"/>
        <end position="296"/>
    </location>
    <ligand>
        <name>NADP(+)</name>
        <dbReference type="ChEBI" id="CHEBI:58349"/>
    </ligand>
</feature>
<feature type="binding site" evidence="16">
    <location>
        <position position="196"/>
    </location>
    <ligand>
        <name>substrate</name>
    </ligand>
</feature>
<keyword evidence="8 14" id="KW-0862">Zinc</keyword>
<comment type="similarity">
    <text evidence="4 14">In the N-terminal section; belongs to the cytidine and deoxycytidylate deaminase family.</text>
</comment>
<feature type="active site" description="Proton donor" evidence="15">
    <location>
        <position position="62"/>
    </location>
</feature>
<evidence type="ECO:0000313" key="20">
    <source>
        <dbReference type="Proteomes" id="UP000062833"/>
    </source>
</evidence>
<dbReference type="GO" id="GO:0008270">
    <property type="term" value="F:zinc ion binding"/>
    <property type="evidence" value="ECO:0007669"/>
    <property type="project" value="InterPro"/>
</dbReference>
<dbReference type="InterPro" id="IPR002125">
    <property type="entry name" value="CMP_dCMP_dom"/>
</dbReference>
<dbReference type="AlphaFoldDB" id="A0A0M4QXM4"/>
<protein>
    <recommendedName>
        <fullName evidence="14">Riboflavin biosynthesis protein RibD</fullName>
    </recommendedName>
    <domain>
        <recommendedName>
            <fullName evidence="14">Diaminohydroxyphosphoribosylaminopyrimidine deaminase</fullName>
            <shortName evidence="14">DRAP deaminase</shortName>
            <ecNumber evidence="14">3.5.4.26</ecNumber>
        </recommendedName>
        <alternativeName>
            <fullName evidence="14">Riboflavin-specific deaminase</fullName>
        </alternativeName>
    </domain>
    <domain>
        <recommendedName>
            <fullName evidence="14">5-amino-6-(5-phosphoribosylamino)uracil reductase</fullName>
            <ecNumber evidence="14">1.1.1.193</ecNumber>
        </recommendedName>
        <alternativeName>
            <fullName evidence="14">HTP reductase</fullName>
        </alternativeName>
    </domain>
</protein>
<feature type="binding site" evidence="16">
    <location>
        <position position="216"/>
    </location>
    <ligand>
        <name>substrate</name>
    </ligand>
</feature>
<dbReference type="InterPro" id="IPR004794">
    <property type="entry name" value="Eubact_RibD"/>
</dbReference>
<keyword evidence="20" id="KW-1185">Reference proteome</keyword>
<dbReference type="InterPro" id="IPR050765">
    <property type="entry name" value="Riboflavin_Biosynth_HTPR"/>
</dbReference>
<dbReference type="Gene3D" id="3.40.430.10">
    <property type="entry name" value="Dihydrofolate Reductase, subunit A"/>
    <property type="match status" value="1"/>
</dbReference>
<dbReference type="InterPro" id="IPR016193">
    <property type="entry name" value="Cytidine_deaminase-like"/>
</dbReference>
<evidence type="ECO:0000256" key="15">
    <source>
        <dbReference type="PIRSR" id="PIRSR006769-1"/>
    </source>
</evidence>
<dbReference type="Pfam" id="PF01872">
    <property type="entry name" value="RibD_C"/>
    <property type="match status" value="1"/>
</dbReference>
<feature type="binding site" evidence="16">
    <location>
        <position position="208"/>
    </location>
    <ligand>
        <name>NADP(+)</name>
        <dbReference type="ChEBI" id="CHEBI:58349"/>
    </ligand>
</feature>
<evidence type="ECO:0000256" key="2">
    <source>
        <dbReference type="ARBA" id="ARBA00004882"/>
    </source>
</evidence>
<dbReference type="PATRIC" id="fig|656366.3.peg.1173"/>
<evidence type="ECO:0000256" key="14">
    <source>
        <dbReference type="PIRNR" id="PIRNR006769"/>
    </source>
</evidence>
<evidence type="ECO:0000256" key="11">
    <source>
        <dbReference type="ARBA" id="ARBA00023268"/>
    </source>
</evidence>
<feature type="binding site" evidence="16">
    <location>
        <position position="212"/>
    </location>
    <ligand>
        <name>NADP(+)</name>
        <dbReference type="ChEBI" id="CHEBI:58349"/>
    </ligand>
</feature>
<accession>A0A0M4QXM4</accession>
<evidence type="ECO:0000256" key="3">
    <source>
        <dbReference type="ARBA" id="ARBA00004910"/>
    </source>
</evidence>
<comment type="catalytic activity">
    <reaction evidence="12 14">
        <text>5-amino-6-(5-phospho-D-ribitylamino)uracil + NADP(+) = 5-amino-6-(5-phospho-D-ribosylamino)uracil + NADPH + H(+)</text>
        <dbReference type="Rhea" id="RHEA:17845"/>
        <dbReference type="ChEBI" id="CHEBI:15378"/>
        <dbReference type="ChEBI" id="CHEBI:57783"/>
        <dbReference type="ChEBI" id="CHEBI:58349"/>
        <dbReference type="ChEBI" id="CHEBI:58421"/>
        <dbReference type="ChEBI" id="CHEBI:58453"/>
        <dbReference type="EC" id="1.1.1.193"/>
    </reaction>
</comment>